<evidence type="ECO:0000256" key="5">
    <source>
        <dbReference type="ARBA" id="ARBA00022490"/>
    </source>
</evidence>
<dbReference type="PANTHER" id="PTHR42930">
    <property type="entry name" value="PHOSPHATE-SPECIFIC TRANSPORT SYSTEM ACCESSORY PROTEIN PHOU"/>
    <property type="match status" value="1"/>
</dbReference>
<feature type="domain" description="PhoU" evidence="8">
    <location>
        <begin position="18"/>
        <end position="103"/>
    </location>
</feature>
<evidence type="ECO:0000256" key="7">
    <source>
        <dbReference type="PIRNR" id="PIRNR003107"/>
    </source>
</evidence>
<dbReference type="Proteomes" id="UP001203136">
    <property type="component" value="Unassembled WGS sequence"/>
</dbReference>
<evidence type="ECO:0000313" key="10">
    <source>
        <dbReference type="EMBL" id="MDB2000666.1"/>
    </source>
</evidence>
<reference evidence="10" key="2">
    <citation type="submission" date="2023-01" db="EMBL/GenBank/DDBJ databases">
        <title>Human gut microbiome strain richness.</title>
        <authorList>
            <person name="Chen-Liaw A."/>
        </authorList>
    </citation>
    <scope>NUCLEOTIDE SEQUENCE</scope>
    <source>
        <strain evidence="10">B1_m1001713B170214d0_201011</strain>
    </source>
</reference>
<dbReference type="AlphaFoldDB" id="A0AAW6AXS6"/>
<evidence type="ECO:0000256" key="1">
    <source>
        <dbReference type="ARBA" id="ARBA00004496"/>
    </source>
</evidence>
<dbReference type="GO" id="GO:0005737">
    <property type="term" value="C:cytoplasm"/>
    <property type="evidence" value="ECO:0007669"/>
    <property type="project" value="UniProtKB-SubCell"/>
</dbReference>
<evidence type="ECO:0000313" key="11">
    <source>
        <dbReference type="Proteomes" id="UP001203136"/>
    </source>
</evidence>
<evidence type="ECO:0000256" key="4">
    <source>
        <dbReference type="ARBA" id="ARBA00022448"/>
    </source>
</evidence>
<dbReference type="RefSeq" id="WP_003501537.1">
    <property type="nucleotide sequence ID" value="NZ_BAABZD010000013.1"/>
</dbReference>
<sequence length="218" mass="24734">MRAEYDRQLRELEEELFDMGSMCQQAVAFSGAVLIGDDETLREQVCSLEMEIDKKDRQIENICTGLLLRQTPVAGDLRFVSAALKIVSDMERIGDQAADIAELSRYISEKPLLEKVHISDICCVVMNMVTDSVEALVKKDEILARKVIGDDDIADELFVRIKEELVSLIQENRTEPQEILDLLMAAKYFERVGDHAVNIAEWVEFIVTGMHDDRECGH</sequence>
<comment type="function">
    <text evidence="7">Plays a role in the regulation of phosphate uptake.</text>
</comment>
<proteinExistence type="inferred from homology"/>
<reference evidence="9" key="1">
    <citation type="journal article" date="2022" name="Cell Host Microbe">
        <title>Colonization of the live biotherapeutic product VE303 and modulation of the microbiota and metabolites in healthy volunteers.</title>
        <authorList>
            <person name="Dsouza M."/>
            <person name="Menon R."/>
            <person name="Crossette E."/>
            <person name="Bhattarai S.K."/>
            <person name="Schneider J."/>
            <person name="Kim Y.G."/>
            <person name="Reddy S."/>
            <person name="Caballero S."/>
            <person name="Felix C."/>
            <person name="Cornacchione L."/>
            <person name="Hendrickson J."/>
            <person name="Watson A.R."/>
            <person name="Minot S.S."/>
            <person name="Greenfield N."/>
            <person name="Schopf L."/>
            <person name="Szabady R."/>
            <person name="Patarroyo J."/>
            <person name="Smith W."/>
            <person name="Harrison P."/>
            <person name="Kuijper E.J."/>
            <person name="Kelly C.P."/>
            <person name="Olle B."/>
            <person name="Bobilev D."/>
            <person name="Silber J.L."/>
            <person name="Bucci V."/>
            <person name="Roberts B."/>
            <person name="Faith J."/>
            <person name="Norman J.M."/>
        </authorList>
    </citation>
    <scope>NUCLEOTIDE SEQUENCE</scope>
    <source>
        <strain evidence="9">VE303-04</strain>
    </source>
</reference>
<evidence type="ECO:0000259" key="8">
    <source>
        <dbReference type="Pfam" id="PF01895"/>
    </source>
</evidence>
<dbReference type="InterPro" id="IPR038078">
    <property type="entry name" value="PhoU-like_sf"/>
</dbReference>
<evidence type="ECO:0000256" key="6">
    <source>
        <dbReference type="ARBA" id="ARBA00022592"/>
    </source>
</evidence>
<accession>A0AAW6AXS6</accession>
<evidence type="ECO:0000256" key="2">
    <source>
        <dbReference type="ARBA" id="ARBA00008107"/>
    </source>
</evidence>
<dbReference type="FunFam" id="1.20.58.220:FF:000004">
    <property type="entry name" value="Phosphate-specific transport system accessory protein PhoU"/>
    <property type="match status" value="1"/>
</dbReference>
<comment type="caution">
    <text evidence="9">The sequence shown here is derived from an EMBL/GenBank/DDBJ whole genome shotgun (WGS) entry which is preliminary data.</text>
</comment>
<dbReference type="Pfam" id="PF01895">
    <property type="entry name" value="PhoU"/>
    <property type="match status" value="2"/>
</dbReference>
<dbReference type="EMBL" id="JAINVB010000001">
    <property type="protein sequence ID" value="MCK0084776.1"/>
    <property type="molecule type" value="Genomic_DNA"/>
</dbReference>
<keyword evidence="4 7" id="KW-0813">Transport</keyword>
<dbReference type="NCBIfam" id="TIGR02135">
    <property type="entry name" value="phoU_full"/>
    <property type="match status" value="1"/>
</dbReference>
<comment type="subunit">
    <text evidence="3 7">Homodimer.</text>
</comment>
<dbReference type="GeneID" id="57967451"/>
<dbReference type="SUPFAM" id="SSF109755">
    <property type="entry name" value="PhoU-like"/>
    <property type="match status" value="1"/>
</dbReference>
<dbReference type="GO" id="GO:0006817">
    <property type="term" value="P:phosphate ion transport"/>
    <property type="evidence" value="ECO:0007669"/>
    <property type="project" value="UniProtKB-KW"/>
</dbReference>
<name>A0AAW6AXS6_CLOSY</name>
<dbReference type="Gene3D" id="1.20.58.220">
    <property type="entry name" value="Phosphate transport system protein phou homolog 2, domain 2"/>
    <property type="match status" value="1"/>
</dbReference>
<protein>
    <recommendedName>
        <fullName evidence="7">Phosphate-specific transport system accessory protein PhoU</fullName>
    </recommendedName>
</protein>
<dbReference type="InterPro" id="IPR028366">
    <property type="entry name" value="PhoU"/>
</dbReference>
<dbReference type="Proteomes" id="UP001300871">
    <property type="component" value="Unassembled WGS sequence"/>
</dbReference>
<comment type="subcellular location">
    <subcellularLocation>
        <location evidence="1 7">Cytoplasm</location>
    </subcellularLocation>
</comment>
<evidence type="ECO:0000256" key="3">
    <source>
        <dbReference type="ARBA" id="ARBA00011738"/>
    </source>
</evidence>
<dbReference type="PANTHER" id="PTHR42930:SF3">
    <property type="entry name" value="PHOSPHATE-SPECIFIC TRANSPORT SYSTEM ACCESSORY PROTEIN PHOU"/>
    <property type="match status" value="1"/>
</dbReference>
<dbReference type="GO" id="GO:0030643">
    <property type="term" value="P:intracellular phosphate ion homeostasis"/>
    <property type="evidence" value="ECO:0007669"/>
    <property type="project" value="InterPro"/>
</dbReference>
<dbReference type="GO" id="GO:0045936">
    <property type="term" value="P:negative regulation of phosphate metabolic process"/>
    <property type="evidence" value="ECO:0007669"/>
    <property type="project" value="InterPro"/>
</dbReference>
<evidence type="ECO:0000313" key="9">
    <source>
        <dbReference type="EMBL" id="MCK0084776.1"/>
    </source>
</evidence>
<keyword evidence="5 7" id="KW-0963">Cytoplasm</keyword>
<keyword evidence="6 7" id="KW-0592">Phosphate transport</keyword>
<feature type="domain" description="PhoU" evidence="8">
    <location>
        <begin position="124"/>
        <end position="203"/>
    </location>
</feature>
<organism evidence="9 11">
    <name type="scientific">Clostridium symbiosum</name>
    <name type="common">Bacteroides symbiosus</name>
    <dbReference type="NCBI Taxonomy" id="1512"/>
    <lineage>
        <taxon>Bacteria</taxon>
        <taxon>Bacillati</taxon>
        <taxon>Bacillota</taxon>
        <taxon>Clostridia</taxon>
        <taxon>Lachnospirales</taxon>
        <taxon>Lachnospiraceae</taxon>
        <taxon>Otoolea</taxon>
    </lineage>
</organism>
<dbReference type="PIRSF" id="PIRSF003107">
    <property type="entry name" value="PhoU"/>
    <property type="match status" value="1"/>
</dbReference>
<comment type="similarity">
    <text evidence="2 7">Belongs to the PhoU family.</text>
</comment>
<dbReference type="InterPro" id="IPR026022">
    <property type="entry name" value="PhoU_dom"/>
</dbReference>
<gene>
    <name evidence="9" type="primary">phoU</name>
    <name evidence="9" type="ORF">K5I21_02555</name>
    <name evidence="10" type="ORF">PM006_10690</name>
</gene>
<dbReference type="EMBL" id="JAQLGM010000023">
    <property type="protein sequence ID" value="MDB2000666.1"/>
    <property type="molecule type" value="Genomic_DNA"/>
</dbReference>